<gene>
    <name evidence="1" type="ORF">GCM10022210_31250</name>
</gene>
<evidence type="ECO:0000313" key="2">
    <source>
        <dbReference type="Proteomes" id="UP001500742"/>
    </source>
</evidence>
<reference evidence="2" key="1">
    <citation type="journal article" date="2019" name="Int. J. Syst. Evol. Microbiol.">
        <title>The Global Catalogue of Microorganisms (GCM) 10K type strain sequencing project: providing services to taxonomists for standard genome sequencing and annotation.</title>
        <authorList>
            <consortium name="The Broad Institute Genomics Platform"/>
            <consortium name="The Broad Institute Genome Sequencing Center for Infectious Disease"/>
            <person name="Wu L."/>
            <person name="Ma J."/>
        </authorList>
    </citation>
    <scope>NUCLEOTIDE SEQUENCE [LARGE SCALE GENOMIC DNA]</scope>
    <source>
        <strain evidence="2">JCM 16601</strain>
    </source>
</reference>
<dbReference type="SUPFAM" id="SSF52172">
    <property type="entry name" value="CheY-like"/>
    <property type="match status" value="1"/>
</dbReference>
<name>A0ABP7Q8J6_9SPHI</name>
<accession>A0ABP7Q8J6</accession>
<protein>
    <recommendedName>
        <fullName evidence="3">Response regulator receiver protein</fullName>
    </recommendedName>
</protein>
<dbReference type="InterPro" id="IPR011006">
    <property type="entry name" value="CheY-like_superfamily"/>
</dbReference>
<dbReference type="EMBL" id="BAAAZC010000023">
    <property type="protein sequence ID" value="GAA3978101.1"/>
    <property type="molecule type" value="Genomic_DNA"/>
</dbReference>
<evidence type="ECO:0008006" key="3">
    <source>
        <dbReference type="Google" id="ProtNLM"/>
    </source>
</evidence>
<comment type="caution">
    <text evidence="1">The sequence shown here is derived from an EMBL/GenBank/DDBJ whole genome shotgun (WGS) entry which is preliminary data.</text>
</comment>
<evidence type="ECO:0000313" key="1">
    <source>
        <dbReference type="EMBL" id="GAA3978101.1"/>
    </source>
</evidence>
<dbReference type="RefSeq" id="WP_259096388.1">
    <property type="nucleotide sequence ID" value="NZ_BAAAZC010000023.1"/>
</dbReference>
<sequence>MNNNANQKSHPSGEDLGGAPILVIGRHPEILATVVRLINNNPDWQATGCLTDEEAIQHFDTQPCTLVLLGGGIPPESEQHLSAYFMSRNPQIKIVQHYGGGSGLLAAEIYEALK</sequence>
<keyword evidence="2" id="KW-1185">Reference proteome</keyword>
<dbReference type="Proteomes" id="UP001500742">
    <property type="component" value="Unassembled WGS sequence"/>
</dbReference>
<proteinExistence type="predicted"/>
<organism evidence="1 2">
    <name type="scientific">Mucilaginibacter dorajii</name>
    <dbReference type="NCBI Taxonomy" id="692994"/>
    <lineage>
        <taxon>Bacteria</taxon>
        <taxon>Pseudomonadati</taxon>
        <taxon>Bacteroidota</taxon>
        <taxon>Sphingobacteriia</taxon>
        <taxon>Sphingobacteriales</taxon>
        <taxon>Sphingobacteriaceae</taxon>
        <taxon>Mucilaginibacter</taxon>
    </lineage>
</organism>